<dbReference type="Proteomes" id="UP000706333">
    <property type="component" value="Unassembled WGS sequence"/>
</dbReference>
<dbReference type="EMBL" id="NHSD01000213">
    <property type="protein sequence ID" value="MBK5927165.1"/>
    <property type="molecule type" value="Genomic_DNA"/>
</dbReference>
<protein>
    <recommendedName>
        <fullName evidence="4">VPLPA-CTERM protein sorting domain-containing protein</fullName>
    </recommendedName>
</protein>
<evidence type="ECO:0000313" key="2">
    <source>
        <dbReference type="EMBL" id="MBK5927165.1"/>
    </source>
</evidence>
<name>A0A934WGY1_9RHOB</name>
<dbReference type="AlphaFoldDB" id="A0A934WGY1"/>
<reference evidence="2" key="2">
    <citation type="journal article" date="2020" name="Microorganisms">
        <title>Osmotic Adaptation and Compatible Solute Biosynthesis of Phototrophic Bacteria as Revealed from Genome Analyses.</title>
        <authorList>
            <person name="Imhoff J.F."/>
            <person name="Rahn T."/>
            <person name="Kunzel S."/>
            <person name="Keller A."/>
            <person name="Neulinger S.C."/>
        </authorList>
    </citation>
    <scope>NUCLEOTIDE SEQUENCE</scope>
    <source>
        <strain evidence="2">LMG 28126</strain>
    </source>
</reference>
<evidence type="ECO:0008006" key="4">
    <source>
        <dbReference type="Google" id="ProtNLM"/>
    </source>
</evidence>
<feature type="transmembrane region" description="Helical" evidence="1">
    <location>
        <begin position="197"/>
        <end position="214"/>
    </location>
</feature>
<accession>A0A934WGY1</accession>
<gene>
    <name evidence="2" type="ORF">CCR87_07395</name>
</gene>
<proteinExistence type="predicted"/>
<comment type="caution">
    <text evidence="2">The sequence shown here is derived from an EMBL/GenBank/DDBJ whole genome shotgun (WGS) entry which is preliminary data.</text>
</comment>
<evidence type="ECO:0000313" key="3">
    <source>
        <dbReference type="Proteomes" id="UP000706333"/>
    </source>
</evidence>
<reference evidence="2" key="1">
    <citation type="submission" date="2017-05" db="EMBL/GenBank/DDBJ databases">
        <authorList>
            <person name="Imhoff J.F."/>
            <person name="Rahn T."/>
            <person name="Kuenzel S."/>
            <person name="Neulinger S.C."/>
        </authorList>
    </citation>
    <scope>NUCLEOTIDE SEQUENCE</scope>
    <source>
        <strain evidence="2">LMG 28126</strain>
    </source>
</reference>
<organism evidence="2 3">
    <name type="scientific">Rhodobaculum claviforme</name>
    <dbReference type="NCBI Taxonomy" id="1549854"/>
    <lineage>
        <taxon>Bacteria</taxon>
        <taxon>Pseudomonadati</taxon>
        <taxon>Pseudomonadota</taxon>
        <taxon>Alphaproteobacteria</taxon>
        <taxon>Rhodobacterales</taxon>
        <taxon>Paracoccaceae</taxon>
        <taxon>Rhodobaculum</taxon>
    </lineage>
</organism>
<keyword evidence="1" id="KW-1133">Transmembrane helix</keyword>
<keyword evidence="1" id="KW-0472">Membrane</keyword>
<keyword evidence="3" id="KW-1185">Reference proteome</keyword>
<evidence type="ECO:0000256" key="1">
    <source>
        <dbReference type="SAM" id="Phobius"/>
    </source>
</evidence>
<keyword evidence="1" id="KW-0812">Transmembrane</keyword>
<sequence length="222" mass="22922">MVGATSAAAQQTQMRFEGLFGTLLVEDSDTNNNVSGVADRITFNLDSDDAGVLIGLGLTAFNFTGGLCPQCPTRLDLNTGELTSTGLVGPFSITVTRTGFTLPTALPFIGQLAYSGNVSGNTVVTTGWWDPDNELFGDTRLIASTTQTGSYGGDIFTVEDAASPFSLTLRMEFTNGIASGGIRGGGDVRLTPIPVPAALPLLLGGLGVLGLVGLRRRSSQAA</sequence>